<dbReference type="GO" id="GO:0070566">
    <property type="term" value="F:adenylyltransferase activity"/>
    <property type="evidence" value="ECO:0007669"/>
    <property type="project" value="UniProtKB-ARBA"/>
</dbReference>
<evidence type="ECO:0000256" key="7">
    <source>
        <dbReference type="ARBA" id="ARBA00023027"/>
    </source>
</evidence>
<comment type="caution">
    <text evidence="9">The sequence shown here is derived from an EMBL/GenBank/DDBJ whole genome shotgun (WGS) entry which is preliminary data.</text>
</comment>
<dbReference type="CDD" id="cd02165">
    <property type="entry name" value="NMNAT"/>
    <property type="match status" value="1"/>
</dbReference>
<dbReference type="GO" id="GO:0005524">
    <property type="term" value="F:ATP binding"/>
    <property type="evidence" value="ECO:0007669"/>
    <property type="project" value="UniProtKB-KW"/>
</dbReference>
<evidence type="ECO:0000256" key="4">
    <source>
        <dbReference type="ARBA" id="ARBA00022695"/>
    </source>
</evidence>
<feature type="domain" description="Cytidyltransferase-like" evidence="8">
    <location>
        <begin position="10"/>
        <end position="116"/>
    </location>
</feature>
<feature type="non-terminal residue" evidence="9">
    <location>
        <position position="120"/>
    </location>
</feature>
<comment type="pathway">
    <text evidence="1">Cofactor biosynthesis; NAD(+) biosynthesis.</text>
</comment>
<dbReference type="PANTHER" id="PTHR39321:SF3">
    <property type="entry name" value="PHOSPHOPANTETHEINE ADENYLYLTRANSFERASE"/>
    <property type="match status" value="1"/>
</dbReference>
<keyword evidence="2" id="KW-0662">Pyridine nucleotide biosynthesis</keyword>
<dbReference type="NCBIfam" id="TIGR00125">
    <property type="entry name" value="cyt_tran_rel"/>
    <property type="match status" value="1"/>
</dbReference>
<dbReference type="AlphaFoldDB" id="X0WU13"/>
<dbReference type="SUPFAM" id="SSF52374">
    <property type="entry name" value="Nucleotidylyl transferase"/>
    <property type="match status" value="1"/>
</dbReference>
<evidence type="ECO:0000256" key="2">
    <source>
        <dbReference type="ARBA" id="ARBA00022642"/>
    </source>
</evidence>
<dbReference type="Gene3D" id="3.40.50.620">
    <property type="entry name" value="HUPs"/>
    <property type="match status" value="1"/>
</dbReference>
<keyword evidence="3" id="KW-0808">Transferase</keyword>
<reference evidence="9" key="1">
    <citation type="journal article" date="2014" name="Front. Microbiol.">
        <title>High frequency of phylogenetically diverse reductive dehalogenase-homologous genes in deep subseafloor sedimentary metagenomes.</title>
        <authorList>
            <person name="Kawai M."/>
            <person name="Futagami T."/>
            <person name="Toyoda A."/>
            <person name="Takaki Y."/>
            <person name="Nishi S."/>
            <person name="Hori S."/>
            <person name="Arai W."/>
            <person name="Tsubouchi T."/>
            <person name="Morono Y."/>
            <person name="Uchiyama I."/>
            <person name="Ito T."/>
            <person name="Fujiyama A."/>
            <person name="Inagaki F."/>
            <person name="Takami H."/>
        </authorList>
    </citation>
    <scope>NUCLEOTIDE SEQUENCE</scope>
    <source>
        <strain evidence="9">Expedition CK06-06</strain>
    </source>
</reference>
<evidence type="ECO:0000256" key="5">
    <source>
        <dbReference type="ARBA" id="ARBA00022741"/>
    </source>
</evidence>
<dbReference type="InterPro" id="IPR005248">
    <property type="entry name" value="NadD/NMNAT"/>
</dbReference>
<organism evidence="9">
    <name type="scientific">marine sediment metagenome</name>
    <dbReference type="NCBI Taxonomy" id="412755"/>
    <lineage>
        <taxon>unclassified sequences</taxon>
        <taxon>metagenomes</taxon>
        <taxon>ecological metagenomes</taxon>
    </lineage>
</organism>
<dbReference type="EMBL" id="BARS01046897">
    <property type="protein sequence ID" value="GAG34140.1"/>
    <property type="molecule type" value="Genomic_DNA"/>
</dbReference>
<gene>
    <name evidence="9" type="ORF">S01H1_70512</name>
</gene>
<dbReference type="InterPro" id="IPR014729">
    <property type="entry name" value="Rossmann-like_a/b/a_fold"/>
</dbReference>
<keyword evidence="6" id="KW-0067">ATP-binding</keyword>
<accession>X0WU13</accession>
<sequence>MKIKCRNLGLFGGTFNPVHIGHLRLAEDIGEEFRLDKVVFIPTNIPPHKEMKEEITPVHRVRMVESAIKDNNRFSSDDIEVERGGISYTIETVNYVYDNYCFEEKPFFILGSDLLDEIAA</sequence>
<keyword evidence="7" id="KW-0520">NAD</keyword>
<dbReference type="GO" id="GO:0009435">
    <property type="term" value="P:NAD+ biosynthetic process"/>
    <property type="evidence" value="ECO:0007669"/>
    <property type="project" value="UniProtKB-UniPathway"/>
</dbReference>
<protein>
    <recommendedName>
        <fullName evidence="8">Cytidyltransferase-like domain-containing protein</fullName>
    </recommendedName>
</protein>
<keyword evidence="4" id="KW-0548">Nucleotidyltransferase</keyword>
<dbReference type="Pfam" id="PF01467">
    <property type="entry name" value="CTP_transf_like"/>
    <property type="match status" value="1"/>
</dbReference>
<evidence type="ECO:0000259" key="8">
    <source>
        <dbReference type="Pfam" id="PF01467"/>
    </source>
</evidence>
<dbReference type="InterPro" id="IPR004821">
    <property type="entry name" value="Cyt_trans-like"/>
</dbReference>
<evidence type="ECO:0000256" key="3">
    <source>
        <dbReference type="ARBA" id="ARBA00022679"/>
    </source>
</evidence>
<evidence type="ECO:0000256" key="6">
    <source>
        <dbReference type="ARBA" id="ARBA00022840"/>
    </source>
</evidence>
<proteinExistence type="predicted"/>
<name>X0WU13_9ZZZZ</name>
<keyword evidence="5" id="KW-0547">Nucleotide-binding</keyword>
<dbReference type="UniPathway" id="UPA00253"/>
<dbReference type="PANTHER" id="PTHR39321">
    <property type="entry name" value="NICOTINATE-NUCLEOTIDE ADENYLYLTRANSFERASE-RELATED"/>
    <property type="match status" value="1"/>
</dbReference>
<evidence type="ECO:0000313" key="9">
    <source>
        <dbReference type="EMBL" id="GAG34140.1"/>
    </source>
</evidence>
<evidence type="ECO:0000256" key="1">
    <source>
        <dbReference type="ARBA" id="ARBA00004790"/>
    </source>
</evidence>